<dbReference type="Pfam" id="PF02682">
    <property type="entry name" value="CT_C_D"/>
    <property type="match status" value="1"/>
</dbReference>
<evidence type="ECO:0000313" key="6">
    <source>
        <dbReference type="Proteomes" id="UP000077875"/>
    </source>
</evidence>
<dbReference type="NCBIfam" id="TIGR00370">
    <property type="entry name" value="5-oxoprolinase subunit PxpB"/>
    <property type="match status" value="1"/>
</dbReference>
<keyword evidence="1" id="KW-0547">Nucleotide-binding</keyword>
<dbReference type="InterPro" id="IPR003833">
    <property type="entry name" value="CT_C_D"/>
</dbReference>
<accession>A0A172YF46</accession>
<name>A0A172YF46_9GAMM</name>
<evidence type="ECO:0000256" key="3">
    <source>
        <dbReference type="ARBA" id="ARBA00022840"/>
    </source>
</evidence>
<dbReference type="SUPFAM" id="SSF160467">
    <property type="entry name" value="PH0987 N-terminal domain-like"/>
    <property type="match status" value="1"/>
</dbReference>
<proteinExistence type="predicted"/>
<evidence type="ECO:0000313" key="5">
    <source>
        <dbReference type="EMBL" id="ANF57736.1"/>
    </source>
</evidence>
<dbReference type="PANTHER" id="PTHR34698:SF2">
    <property type="entry name" value="5-OXOPROLINASE SUBUNIT B"/>
    <property type="match status" value="1"/>
</dbReference>
<dbReference type="EMBL" id="CP015243">
    <property type="protein sequence ID" value="ANF57736.1"/>
    <property type="molecule type" value="Genomic_DNA"/>
</dbReference>
<dbReference type="InterPro" id="IPR010016">
    <property type="entry name" value="PxpB"/>
</dbReference>
<dbReference type="STRING" id="376489.A5892_09890"/>
<dbReference type="KEGG" id="haa:A5892_09890"/>
<keyword evidence="2 5" id="KW-0378">Hydrolase</keyword>
<dbReference type="PANTHER" id="PTHR34698">
    <property type="entry name" value="5-OXOPROLINASE SUBUNIT B"/>
    <property type="match status" value="1"/>
</dbReference>
<dbReference type="Gene3D" id="2.40.100.10">
    <property type="entry name" value="Cyclophilin-like"/>
    <property type="match status" value="1"/>
</dbReference>
<keyword evidence="3" id="KW-0067">ATP-binding</keyword>
<dbReference type="SUPFAM" id="SSF50891">
    <property type="entry name" value="Cyclophilin-like"/>
    <property type="match status" value="1"/>
</dbReference>
<dbReference type="Gene3D" id="3.30.1360.40">
    <property type="match status" value="1"/>
</dbReference>
<dbReference type="Proteomes" id="UP000077875">
    <property type="component" value="Chromosome"/>
</dbReference>
<keyword evidence="6" id="KW-1185">Reference proteome</keyword>
<protein>
    <submittedName>
        <fullName evidence="5">Allophanate hydrolase</fullName>
    </submittedName>
</protein>
<reference evidence="5 6" key="1">
    <citation type="submission" date="2016-04" db="EMBL/GenBank/DDBJ databases">
        <title>Complete Genome Sequence of Halotalea alkalilenta IHB B 13600.</title>
        <authorList>
            <person name="Swarnkar M.K."/>
            <person name="Sharma A."/>
            <person name="Kaushal K."/>
            <person name="Soni R."/>
            <person name="Rana S."/>
            <person name="Singh A.K."/>
            <person name="Gulati A."/>
        </authorList>
    </citation>
    <scope>NUCLEOTIDE SEQUENCE [LARGE SCALE GENOMIC DNA]</scope>
    <source>
        <strain evidence="5 6">IHB B 13600</strain>
    </source>
</reference>
<dbReference type="InterPro" id="IPR029000">
    <property type="entry name" value="Cyclophilin-like_dom_sf"/>
</dbReference>
<dbReference type="AlphaFoldDB" id="A0A172YF46"/>
<sequence length="234" mass="26175">MIRIEPAGAEAALISFERPPSRLLSSSIIDFARRVEARLGEAVLDMIPGWDTLLIHYSLRRIDYPSLERLLGPMLSEWRELDTGQARTARRHEMPVWYAGEDLTEVAEACGLYVEEVIERHAAGDYYVGAVGFVPGYAYLGGLDPLLVRPRRATPRTLVPAGSVAIAEHQTGIYPQALPGGWNLIGRCPTRLYDPSRWPPGRFEVGDAVRFYAIDENEFHALDGEWEMPVGRVT</sequence>
<dbReference type="SMART" id="SM00796">
    <property type="entry name" value="AHS1"/>
    <property type="match status" value="1"/>
</dbReference>
<evidence type="ECO:0000259" key="4">
    <source>
        <dbReference type="SMART" id="SM00796"/>
    </source>
</evidence>
<evidence type="ECO:0000256" key="2">
    <source>
        <dbReference type="ARBA" id="ARBA00022801"/>
    </source>
</evidence>
<gene>
    <name evidence="5" type="ORF">A5892_09890</name>
</gene>
<dbReference type="GO" id="GO:0005524">
    <property type="term" value="F:ATP binding"/>
    <property type="evidence" value="ECO:0007669"/>
    <property type="project" value="UniProtKB-KW"/>
</dbReference>
<dbReference type="GO" id="GO:0016787">
    <property type="term" value="F:hydrolase activity"/>
    <property type="evidence" value="ECO:0007669"/>
    <property type="project" value="UniProtKB-KW"/>
</dbReference>
<feature type="domain" description="Carboxyltransferase" evidence="4">
    <location>
        <begin position="2"/>
        <end position="203"/>
    </location>
</feature>
<organism evidence="5 6">
    <name type="scientific">Halotalea alkalilenta</name>
    <dbReference type="NCBI Taxonomy" id="376489"/>
    <lineage>
        <taxon>Bacteria</taxon>
        <taxon>Pseudomonadati</taxon>
        <taxon>Pseudomonadota</taxon>
        <taxon>Gammaproteobacteria</taxon>
        <taxon>Oceanospirillales</taxon>
        <taxon>Halomonadaceae</taxon>
        <taxon>Halotalea</taxon>
    </lineage>
</organism>
<dbReference type="RefSeq" id="WP_064122662.1">
    <property type="nucleotide sequence ID" value="NZ_CP015243.1"/>
</dbReference>
<evidence type="ECO:0000256" key="1">
    <source>
        <dbReference type="ARBA" id="ARBA00022741"/>
    </source>
</evidence>